<reference evidence="26" key="1">
    <citation type="submission" date="2020-08" db="EMBL/GenBank/DDBJ databases">
        <title>Multicomponent nature underlies the extraordinary mechanical properties of spider dragline silk.</title>
        <authorList>
            <person name="Kono N."/>
            <person name="Nakamura H."/>
            <person name="Mori M."/>
            <person name="Yoshida Y."/>
            <person name="Ohtoshi R."/>
            <person name="Malay A.D."/>
            <person name="Moran D.A.P."/>
            <person name="Tomita M."/>
            <person name="Numata K."/>
            <person name="Arakawa K."/>
        </authorList>
    </citation>
    <scope>NUCLEOTIDE SEQUENCE</scope>
</reference>
<evidence type="ECO:0000256" key="16">
    <source>
        <dbReference type="ARBA" id="ARBA00053950"/>
    </source>
</evidence>
<feature type="transmembrane region" description="Helical" evidence="22">
    <location>
        <begin position="233"/>
        <end position="255"/>
    </location>
</feature>
<dbReference type="Pfam" id="PF21222">
    <property type="entry name" value="Lamp2_2nd"/>
    <property type="match status" value="1"/>
</dbReference>
<keyword evidence="20" id="KW-1015">Disulfide bond</keyword>
<keyword evidence="8" id="KW-0967">Endosome</keyword>
<dbReference type="EMBL" id="BMAV01027078">
    <property type="protein sequence ID" value="GFS56151.1"/>
    <property type="molecule type" value="Genomic_DNA"/>
</dbReference>
<gene>
    <name evidence="26" type="primary">AVEN_141129_1</name>
    <name evidence="26" type="ORF">TNIN_401321</name>
</gene>
<evidence type="ECO:0000256" key="1">
    <source>
        <dbReference type="ARBA" id="ARBA00004151"/>
    </source>
</evidence>
<evidence type="ECO:0000256" key="13">
    <source>
        <dbReference type="ARBA" id="ARBA00023273"/>
    </source>
</evidence>
<sequence>MNFISKTVFLLFLFVAIGYVSSNETTVTDLPTTTLSTKPDTTTEIPTTTSSLQPTTTIPSTTTPVPVTTVAPKPHPDEGSWNVTDGNVTCIRAKMQIGFMVTLGAVTETFALSPNASSDGSNCNVSNVTQTLVLSYKNYILTFIFEKDSKNTFVKNITFEYDLSKSRELFYNDTQLFEVKSGHSYLCRSTDTVVMGNATLEIYKIQIQAFGTAKEDGFNTAQECEADDVVSDVIPIVVACTLAALIILVLIAYLVGRRRSRQKGYTSV</sequence>
<feature type="signal peptide" evidence="23">
    <location>
        <begin position="1"/>
        <end position="22"/>
    </location>
</feature>
<evidence type="ECO:0000256" key="20">
    <source>
        <dbReference type="PROSITE-ProRule" id="PRU00740"/>
    </source>
</evidence>
<dbReference type="GO" id="GO:0072594">
    <property type="term" value="P:establishment of protein localization to organelle"/>
    <property type="evidence" value="ECO:0007669"/>
    <property type="project" value="TreeGrafter"/>
</dbReference>
<dbReference type="PANTHER" id="PTHR11506">
    <property type="entry name" value="LYSOSOME-ASSOCIATED MEMBRANE GLYCOPROTEIN"/>
    <property type="match status" value="1"/>
</dbReference>
<keyword evidence="9 22" id="KW-1133">Transmembrane helix</keyword>
<evidence type="ECO:0000256" key="10">
    <source>
        <dbReference type="ARBA" id="ARBA00023018"/>
    </source>
</evidence>
<evidence type="ECO:0000256" key="8">
    <source>
        <dbReference type="ARBA" id="ARBA00022753"/>
    </source>
</evidence>
<evidence type="ECO:0000256" key="6">
    <source>
        <dbReference type="ARBA" id="ARBA00022692"/>
    </source>
</evidence>
<feature type="disulfide bond" evidence="20">
    <location>
        <begin position="187"/>
        <end position="224"/>
    </location>
</feature>
<evidence type="ECO:0000256" key="11">
    <source>
        <dbReference type="ARBA" id="ARBA00023136"/>
    </source>
</evidence>
<feature type="region of interest" description="Disordered" evidence="21">
    <location>
        <begin position="35"/>
        <end position="65"/>
    </location>
</feature>
<evidence type="ECO:0000256" key="15">
    <source>
        <dbReference type="ARBA" id="ARBA00029428"/>
    </source>
</evidence>
<dbReference type="Pfam" id="PF01299">
    <property type="entry name" value="Lamp2-like_luminal"/>
    <property type="match status" value="1"/>
</dbReference>
<dbReference type="InterPro" id="IPR002000">
    <property type="entry name" value="Lysosome-assoc_membr_glycop"/>
</dbReference>
<evidence type="ECO:0000256" key="21">
    <source>
        <dbReference type="SAM" id="MobiDB-lite"/>
    </source>
</evidence>
<evidence type="ECO:0000256" key="9">
    <source>
        <dbReference type="ARBA" id="ARBA00022989"/>
    </source>
</evidence>
<dbReference type="GO" id="GO:0031902">
    <property type="term" value="C:late endosome membrane"/>
    <property type="evidence" value="ECO:0007669"/>
    <property type="project" value="TreeGrafter"/>
</dbReference>
<evidence type="ECO:0000256" key="4">
    <source>
        <dbReference type="ARBA" id="ARBA00004279"/>
    </source>
</evidence>
<comment type="subcellular location">
    <subcellularLocation>
        <location evidence="4">Cell projection</location>
        <location evidence="4">Dendrite</location>
    </subcellularLocation>
    <subcellularLocation>
        <location evidence="17">Cell projection</location>
        <location evidence="17">Growth cone membrane</location>
        <topology evidence="17">Single-pass type I membrane protein</topology>
    </subcellularLocation>
    <subcellularLocation>
        <location evidence="15">Cytoplasmic vesicle</location>
        <location evidence="15">Secretory vesicle</location>
        <location evidence="15">Synaptic vesicle membrane</location>
        <topology evidence="15">Single-pass type I membrane protein</topology>
    </subcellularLocation>
    <subcellularLocation>
        <location evidence="2">Early endosome membrane</location>
        <topology evidence="2">Single-pass type I membrane protein</topology>
    </subcellularLocation>
    <subcellularLocation>
        <location evidence="1">Endoplasmic reticulum-Golgi intermediate compartment membrane</location>
        <topology evidence="1">Single-pass type I membrane protein</topology>
    </subcellularLocation>
    <subcellularLocation>
        <location evidence="20">Membrane</location>
        <topology evidence="20">Single-pass type I membrane protein</topology>
    </subcellularLocation>
    <subcellularLocation>
        <location evidence="3">Recycling endosome</location>
    </subcellularLocation>
</comment>
<evidence type="ECO:0000259" key="24">
    <source>
        <dbReference type="Pfam" id="PF01299"/>
    </source>
</evidence>
<name>A0A8X6MGH9_9ARAC</name>
<dbReference type="PROSITE" id="PS51407">
    <property type="entry name" value="LAMP_3"/>
    <property type="match status" value="1"/>
</dbReference>
<proteinExistence type="inferred from homology"/>
<evidence type="ECO:0000313" key="26">
    <source>
        <dbReference type="EMBL" id="GFS56151.1"/>
    </source>
</evidence>
<evidence type="ECO:0000256" key="14">
    <source>
        <dbReference type="ARBA" id="ARBA00023329"/>
    </source>
</evidence>
<organism evidence="26 27">
    <name type="scientific">Trichonephila inaurata madagascariensis</name>
    <dbReference type="NCBI Taxonomy" id="2747483"/>
    <lineage>
        <taxon>Eukaryota</taxon>
        <taxon>Metazoa</taxon>
        <taxon>Ecdysozoa</taxon>
        <taxon>Arthropoda</taxon>
        <taxon>Chelicerata</taxon>
        <taxon>Arachnida</taxon>
        <taxon>Araneae</taxon>
        <taxon>Araneomorphae</taxon>
        <taxon>Entelegynae</taxon>
        <taxon>Araneoidea</taxon>
        <taxon>Nephilidae</taxon>
        <taxon>Trichonephila</taxon>
        <taxon>Trichonephila inaurata</taxon>
    </lineage>
</organism>
<keyword evidence="6 20" id="KW-0812">Transmembrane</keyword>
<dbReference type="Proteomes" id="UP000886998">
    <property type="component" value="Unassembled WGS sequence"/>
</dbReference>
<dbReference type="InterPro" id="IPR048528">
    <property type="entry name" value="Lamp2-like_luminal"/>
</dbReference>
<evidence type="ECO:0000256" key="22">
    <source>
        <dbReference type="SAM" id="Phobius"/>
    </source>
</evidence>
<dbReference type="AlphaFoldDB" id="A0A8X6MGH9"/>
<keyword evidence="12" id="KW-0325">Glycoprotein</keyword>
<feature type="domain" description="Lysosome-associated membrane glycoprotein 2-like transmembrane" evidence="25">
    <location>
        <begin position="234"/>
        <end position="265"/>
    </location>
</feature>
<evidence type="ECO:0000256" key="7">
    <source>
        <dbReference type="ARBA" id="ARBA00022729"/>
    </source>
</evidence>
<dbReference type="PRINTS" id="PR00336">
    <property type="entry name" value="LYSASSOCTDMP"/>
</dbReference>
<dbReference type="Gene3D" id="2.40.160.110">
    <property type="match status" value="1"/>
</dbReference>
<feature type="chain" id="PRO_5036472465" description="Lysosome-associated membrane glycoprotein 5" evidence="23">
    <location>
        <begin position="23"/>
        <end position="268"/>
    </location>
</feature>
<keyword evidence="10" id="KW-0770">Synapse</keyword>
<keyword evidence="13" id="KW-0966">Cell projection</keyword>
<keyword evidence="11 20" id="KW-0472">Membrane</keyword>
<evidence type="ECO:0000256" key="17">
    <source>
        <dbReference type="ARBA" id="ARBA00060492"/>
    </source>
</evidence>
<protein>
    <recommendedName>
        <fullName evidence="18">Lysosome-associated membrane glycoprotein 5</fullName>
    </recommendedName>
    <alternativeName>
        <fullName evidence="19">Lysosome-associated membrane protein 5</fullName>
    </alternativeName>
</protein>
<dbReference type="PANTHER" id="PTHR11506:SF35">
    <property type="entry name" value="LYSOSOME-ASSOCIATED MEMBRANE GLYCOPROTEIN 5"/>
    <property type="match status" value="1"/>
</dbReference>
<dbReference type="GO" id="GO:0005886">
    <property type="term" value="C:plasma membrane"/>
    <property type="evidence" value="ECO:0007669"/>
    <property type="project" value="UniProtKB-SubCell"/>
</dbReference>
<keyword evidence="14" id="KW-0968">Cytoplasmic vesicle</keyword>
<evidence type="ECO:0000256" key="12">
    <source>
        <dbReference type="ARBA" id="ARBA00023180"/>
    </source>
</evidence>
<evidence type="ECO:0000313" key="27">
    <source>
        <dbReference type="Proteomes" id="UP000886998"/>
    </source>
</evidence>
<comment type="similarity">
    <text evidence="5 20">Belongs to the LAMP family.</text>
</comment>
<evidence type="ECO:0000256" key="2">
    <source>
        <dbReference type="ARBA" id="ARBA00004158"/>
    </source>
</evidence>
<dbReference type="InterPro" id="IPR048524">
    <property type="entry name" value="Lamp2-like_TM"/>
</dbReference>
<keyword evidence="7 23" id="KW-0732">Signal</keyword>
<comment type="function">
    <text evidence="16">Plays a role in short-term synaptic plasticity in a subset of GABAergic neurons in the brain.</text>
</comment>
<comment type="caution">
    <text evidence="26">The sequence shown here is derived from an EMBL/GenBank/DDBJ whole genome shotgun (WGS) entry which is preliminary data.</text>
</comment>
<evidence type="ECO:0000256" key="18">
    <source>
        <dbReference type="ARBA" id="ARBA00074379"/>
    </source>
</evidence>
<evidence type="ECO:0000256" key="19">
    <source>
        <dbReference type="ARBA" id="ARBA00076257"/>
    </source>
</evidence>
<evidence type="ECO:0000256" key="23">
    <source>
        <dbReference type="SAM" id="SignalP"/>
    </source>
</evidence>
<accession>A0A8X6MGH9</accession>
<dbReference type="GO" id="GO:0005765">
    <property type="term" value="C:lysosomal membrane"/>
    <property type="evidence" value="ECO:0007669"/>
    <property type="project" value="TreeGrafter"/>
</dbReference>
<dbReference type="OrthoDB" id="6232933at2759"/>
<feature type="domain" description="Lysosome-associated membrane glycoprotein 2-like luminal" evidence="24">
    <location>
        <begin position="77"/>
        <end position="211"/>
    </location>
</feature>
<comment type="caution">
    <text evidence="20">Lacks conserved residue(s) required for the propagation of feature annotation.</text>
</comment>
<evidence type="ECO:0000256" key="3">
    <source>
        <dbReference type="ARBA" id="ARBA00004172"/>
    </source>
</evidence>
<evidence type="ECO:0000259" key="25">
    <source>
        <dbReference type="Pfam" id="PF21222"/>
    </source>
</evidence>
<evidence type="ECO:0000256" key="5">
    <source>
        <dbReference type="ARBA" id="ARBA00009644"/>
    </source>
</evidence>
<keyword evidence="27" id="KW-1185">Reference proteome</keyword>